<dbReference type="Proteomes" id="UP001177021">
    <property type="component" value="Unassembled WGS sequence"/>
</dbReference>
<protein>
    <submittedName>
        <fullName evidence="1">Uncharacterized protein</fullName>
    </submittedName>
</protein>
<name>A0ACB0IR33_TRIPR</name>
<sequence>MVYRDVFPTQSNLLSKVESFIGVHEIQNFSKFADSKLDGIAVVCACFFGVVEGIDMWYKDDNSQRFRLILTVGDLTGEASFKLTDQIVKQLAPDTFGALSSMPEGASLYPHELDSFFGDPFLFKVNKYGVSQKVSTECYDVLDVCADSQLVNFFIENYLSVCCDESVFAGKRDISVGSPLKEYDEFDDFDQIDFTIVSDQNEVVVSAAKDDVSGSKRKLPAAFEVLGDSSKVQKFTCDLP</sequence>
<gene>
    <name evidence="1" type="ORF">MILVUS5_LOCUS5472</name>
</gene>
<organism evidence="1 2">
    <name type="scientific">Trifolium pratense</name>
    <name type="common">Red clover</name>
    <dbReference type="NCBI Taxonomy" id="57577"/>
    <lineage>
        <taxon>Eukaryota</taxon>
        <taxon>Viridiplantae</taxon>
        <taxon>Streptophyta</taxon>
        <taxon>Embryophyta</taxon>
        <taxon>Tracheophyta</taxon>
        <taxon>Spermatophyta</taxon>
        <taxon>Magnoliopsida</taxon>
        <taxon>eudicotyledons</taxon>
        <taxon>Gunneridae</taxon>
        <taxon>Pentapetalae</taxon>
        <taxon>rosids</taxon>
        <taxon>fabids</taxon>
        <taxon>Fabales</taxon>
        <taxon>Fabaceae</taxon>
        <taxon>Papilionoideae</taxon>
        <taxon>50 kb inversion clade</taxon>
        <taxon>NPAAA clade</taxon>
        <taxon>Hologalegina</taxon>
        <taxon>IRL clade</taxon>
        <taxon>Trifolieae</taxon>
        <taxon>Trifolium</taxon>
    </lineage>
</organism>
<accession>A0ACB0IR33</accession>
<evidence type="ECO:0000313" key="2">
    <source>
        <dbReference type="Proteomes" id="UP001177021"/>
    </source>
</evidence>
<reference evidence="1" key="1">
    <citation type="submission" date="2023-10" db="EMBL/GenBank/DDBJ databases">
        <authorList>
            <person name="Rodriguez Cubillos JULIANA M."/>
            <person name="De Vega J."/>
        </authorList>
    </citation>
    <scope>NUCLEOTIDE SEQUENCE</scope>
</reference>
<proteinExistence type="predicted"/>
<comment type="caution">
    <text evidence="1">The sequence shown here is derived from an EMBL/GenBank/DDBJ whole genome shotgun (WGS) entry which is preliminary data.</text>
</comment>
<keyword evidence="2" id="KW-1185">Reference proteome</keyword>
<evidence type="ECO:0000313" key="1">
    <source>
        <dbReference type="EMBL" id="CAJ2634627.1"/>
    </source>
</evidence>
<dbReference type="EMBL" id="CASHSV030000002">
    <property type="protein sequence ID" value="CAJ2634627.1"/>
    <property type="molecule type" value="Genomic_DNA"/>
</dbReference>